<name>A0A2T5C4P2_9BACT</name>
<dbReference type="InterPro" id="IPR036378">
    <property type="entry name" value="FAS1_dom_sf"/>
</dbReference>
<gene>
    <name evidence="2" type="ORF">C8N47_103101</name>
</gene>
<dbReference type="Pfam" id="PF02469">
    <property type="entry name" value="Fasciclin"/>
    <property type="match status" value="1"/>
</dbReference>
<accession>A0A2T5C4P2</accession>
<dbReference type="Proteomes" id="UP000243525">
    <property type="component" value="Unassembled WGS sequence"/>
</dbReference>
<reference evidence="2 3" key="1">
    <citation type="submission" date="2018-04" db="EMBL/GenBank/DDBJ databases">
        <title>Genomic Encyclopedia of Archaeal and Bacterial Type Strains, Phase II (KMG-II): from individual species to whole genera.</title>
        <authorList>
            <person name="Goeker M."/>
        </authorList>
    </citation>
    <scope>NUCLEOTIDE SEQUENCE [LARGE SCALE GENOMIC DNA]</scope>
    <source>
        <strain evidence="2 3">DSM 28823</strain>
    </source>
</reference>
<dbReference type="OrthoDB" id="1119934at2"/>
<dbReference type="PANTHER" id="PTHR10900:SF77">
    <property type="entry name" value="FI19380P1"/>
    <property type="match status" value="1"/>
</dbReference>
<dbReference type="InterPro" id="IPR050904">
    <property type="entry name" value="Adhesion/Biosynth-related"/>
</dbReference>
<dbReference type="EMBL" id="QAAD01000003">
    <property type="protein sequence ID" value="PTN09807.1"/>
    <property type="molecule type" value="Genomic_DNA"/>
</dbReference>
<organism evidence="2 3">
    <name type="scientific">Mangrovibacterium marinum</name>
    <dbReference type="NCBI Taxonomy" id="1639118"/>
    <lineage>
        <taxon>Bacteria</taxon>
        <taxon>Pseudomonadati</taxon>
        <taxon>Bacteroidota</taxon>
        <taxon>Bacteroidia</taxon>
        <taxon>Marinilabiliales</taxon>
        <taxon>Prolixibacteraceae</taxon>
        <taxon>Mangrovibacterium</taxon>
    </lineage>
</organism>
<evidence type="ECO:0000313" key="2">
    <source>
        <dbReference type="EMBL" id="PTN09807.1"/>
    </source>
</evidence>
<dbReference type="SUPFAM" id="SSF82153">
    <property type="entry name" value="FAS1 domain"/>
    <property type="match status" value="2"/>
</dbReference>
<evidence type="ECO:0000313" key="3">
    <source>
        <dbReference type="Proteomes" id="UP000243525"/>
    </source>
</evidence>
<dbReference type="AlphaFoldDB" id="A0A2T5C4P2"/>
<dbReference type="Pfam" id="PF17133">
    <property type="entry name" value="DUF5108"/>
    <property type="match status" value="1"/>
</dbReference>
<protein>
    <submittedName>
        <fullName evidence="2">Fasciclin domain-containing protein</fullName>
    </submittedName>
</protein>
<feature type="domain" description="FAS1" evidence="1">
    <location>
        <begin position="34"/>
        <end position="178"/>
    </location>
</feature>
<dbReference type="InterPro" id="IPR033401">
    <property type="entry name" value="DUF5108"/>
</dbReference>
<dbReference type="RefSeq" id="WP_107821191.1">
    <property type="nucleotide sequence ID" value="NZ_OY782574.1"/>
</dbReference>
<dbReference type="SMART" id="SM00554">
    <property type="entry name" value="FAS1"/>
    <property type="match status" value="1"/>
</dbReference>
<comment type="caution">
    <text evidence="2">The sequence shown here is derived from an EMBL/GenBank/DDBJ whole genome shotgun (WGS) entry which is preliminary data.</text>
</comment>
<keyword evidence="3" id="KW-1185">Reference proteome</keyword>
<dbReference type="PROSITE" id="PS50213">
    <property type="entry name" value="FAS1"/>
    <property type="match status" value="2"/>
</dbReference>
<evidence type="ECO:0000259" key="1">
    <source>
        <dbReference type="PROSITE" id="PS50213"/>
    </source>
</evidence>
<feature type="domain" description="FAS1" evidence="1">
    <location>
        <begin position="182"/>
        <end position="352"/>
    </location>
</feature>
<dbReference type="InterPro" id="IPR000782">
    <property type="entry name" value="FAS1_domain"/>
</dbReference>
<proteinExistence type="predicted"/>
<sequence>MYIKKYLIAIISLFALCQCNDPYEDQTYLAYENYPISIYLETRSDEFSMWLEVLEKADMKNAVNQARMNFTMFVPTNAAMSAYYTQKSMSGVTDLSEEDARDLVEFHTSEYLITQSDMLSGGRLSRPMLSSDYLTISYGEEGSSQGGITSMTVNDEANIIELDNVATNGYVHVIDAVLTPISATLYDKLAENQDYSIFRELVEMSGWQDRLEATYDTVVGDLGTEVLVKRNFTMLVVNNTVYNEQGIYSVADLANLLEPESSLSDNEKLERYVGYHLIEGRVLKESLFAFDTDSVIIWNTMAENELFSTNQINGASDYINYDFTNKEGIGLIEGRENIAARNGFIHEIDAVMPVFSPEPATVIWDLTNYSDIASSINDFGAVRGLGECYQQAQEGNSYKITLWNDEIQSYNWNVIGSKRSSWPTVGYFLAQESEDDEDDLENVYGANLNDFLILSLGHFGTVEMKTPVLAKGRYRVELYYGYDASLADFIEGGSQCQFVVDDDISYKYLYSGIDNTIGTYSIALFDNIEFATTQQHNLEITLLDSRAQSHNAYRLMLDYVKFIPIIEEN</sequence>
<dbReference type="PANTHER" id="PTHR10900">
    <property type="entry name" value="PERIOSTIN-RELATED"/>
    <property type="match status" value="1"/>
</dbReference>
<dbReference type="Gene3D" id="2.30.180.10">
    <property type="entry name" value="FAS1 domain"/>
    <property type="match status" value="2"/>
</dbReference>